<dbReference type="EMBL" id="JAEUBG010000861">
    <property type="protein sequence ID" value="KAH3687352.1"/>
    <property type="molecule type" value="Genomic_DNA"/>
</dbReference>
<keyword evidence="2" id="KW-1185">Reference proteome</keyword>
<evidence type="ECO:0000313" key="2">
    <source>
        <dbReference type="Proteomes" id="UP000774326"/>
    </source>
</evidence>
<accession>A0A9P8QB60</accession>
<protein>
    <submittedName>
        <fullName evidence="1">Uncharacterized protein</fullName>
    </submittedName>
</protein>
<reference evidence="1" key="1">
    <citation type="journal article" date="2021" name="Open Biol.">
        <title>Shared evolutionary footprints suggest mitochondrial oxidative damage underlies multiple complex I losses in fungi.</title>
        <authorList>
            <person name="Schikora-Tamarit M.A."/>
            <person name="Marcet-Houben M."/>
            <person name="Nosek J."/>
            <person name="Gabaldon T."/>
        </authorList>
    </citation>
    <scope>NUCLEOTIDE SEQUENCE</scope>
    <source>
        <strain evidence="1">CBS2887</strain>
    </source>
</reference>
<reference evidence="1" key="2">
    <citation type="submission" date="2021-01" db="EMBL/GenBank/DDBJ databases">
        <authorList>
            <person name="Schikora-Tamarit M.A."/>
        </authorList>
    </citation>
    <scope>NUCLEOTIDE SEQUENCE</scope>
    <source>
        <strain evidence="1">CBS2887</strain>
    </source>
</reference>
<organism evidence="1 2">
    <name type="scientific">Wickerhamomyces pijperi</name>
    <name type="common">Yeast</name>
    <name type="synonym">Pichia pijperi</name>
    <dbReference type="NCBI Taxonomy" id="599730"/>
    <lineage>
        <taxon>Eukaryota</taxon>
        <taxon>Fungi</taxon>
        <taxon>Dikarya</taxon>
        <taxon>Ascomycota</taxon>
        <taxon>Saccharomycotina</taxon>
        <taxon>Saccharomycetes</taxon>
        <taxon>Phaffomycetales</taxon>
        <taxon>Wickerhamomycetaceae</taxon>
        <taxon>Wickerhamomyces</taxon>
    </lineage>
</organism>
<proteinExistence type="predicted"/>
<evidence type="ECO:0000313" key="1">
    <source>
        <dbReference type="EMBL" id="KAH3687352.1"/>
    </source>
</evidence>
<dbReference type="Proteomes" id="UP000774326">
    <property type="component" value="Unassembled WGS sequence"/>
</dbReference>
<gene>
    <name evidence="1" type="ORF">WICPIJ_001629</name>
</gene>
<dbReference type="AlphaFoldDB" id="A0A9P8QB60"/>
<sequence>MKLSSLLFSKKYVKSSLISLMASTSKSLLLKSLKASSSCCWCHLYLDWSSLSASLLPLFDFLDFLDDNFSSSTSTTWYWDSKLSMVSRRNSSHSSFSFSLGSTSGWFFKFMLE</sequence>
<comment type="caution">
    <text evidence="1">The sequence shown here is derived from an EMBL/GenBank/DDBJ whole genome shotgun (WGS) entry which is preliminary data.</text>
</comment>
<name>A0A9P8QB60_WICPI</name>